<gene>
    <name evidence="2" type="ORF">GCM10008942_41870</name>
</gene>
<accession>A0ABN1FDW3</accession>
<reference evidence="2 3" key="1">
    <citation type="journal article" date="2019" name="Int. J. Syst. Evol. Microbiol.">
        <title>The Global Catalogue of Microorganisms (GCM) 10K type strain sequencing project: providing services to taxonomists for standard genome sequencing and annotation.</title>
        <authorList>
            <consortium name="The Broad Institute Genomics Platform"/>
            <consortium name="The Broad Institute Genome Sequencing Center for Infectious Disease"/>
            <person name="Wu L."/>
            <person name="Ma J."/>
        </authorList>
    </citation>
    <scope>NUCLEOTIDE SEQUENCE [LARGE SCALE GENOMIC DNA]</scope>
    <source>
        <strain evidence="2 3">JCM 15089</strain>
    </source>
</reference>
<evidence type="ECO:0000256" key="1">
    <source>
        <dbReference type="SAM" id="Phobius"/>
    </source>
</evidence>
<keyword evidence="1" id="KW-0812">Transmembrane</keyword>
<sequence>MNQMISYIAMDLAIAALLALVCGVVARKVFRANLKWTVVVGVVVLVGLALVPIKTHAVAVDMPVGKSN</sequence>
<organism evidence="2 3">
    <name type="scientific">Rhizomicrobium electricum</name>
    <dbReference type="NCBI Taxonomy" id="480070"/>
    <lineage>
        <taxon>Bacteria</taxon>
        <taxon>Pseudomonadati</taxon>
        <taxon>Pseudomonadota</taxon>
        <taxon>Alphaproteobacteria</taxon>
        <taxon>Micropepsales</taxon>
        <taxon>Micropepsaceae</taxon>
        <taxon>Rhizomicrobium</taxon>
    </lineage>
</organism>
<feature type="transmembrane region" description="Helical" evidence="1">
    <location>
        <begin position="36"/>
        <end position="53"/>
    </location>
</feature>
<name>A0ABN1FDW3_9PROT</name>
<comment type="caution">
    <text evidence="2">The sequence shown here is derived from an EMBL/GenBank/DDBJ whole genome shotgun (WGS) entry which is preliminary data.</text>
</comment>
<dbReference type="RefSeq" id="WP_166937506.1">
    <property type="nucleotide sequence ID" value="NZ_BAAADD010000015.1"/>
</dbReference>
<proteinExistence type="predicted"/>
<dbReference type="Proteomes" id="UP001499951">
    <property type="component" value="Unassembled WGS sequence"/>
</dbReference>
<keyword evidence="1" id="KW-1133">Transmembrane helix</keyword>
<dbReference type="EMBL" id="BAAADD010000015">
    <property type="protein sequence ID" value="GAA0588540.1"/>
    <property type="molecule type" value="Genomic_DNA"/>
</dbReference>
<keyword evidence="3" id="KW-1185">Reference proteome</keyword>
<evidence type="ECO:0000313" key="3">
    <source>
        <dbReference type="Proteomes" id="UP001499951"/>
    </source>
</evidence>
<keyword evidence="1" id="KW-0472">Membrane</keyword>
<protein>
    <submittedName>
        <fullName evidence="2">Uncharacterized protein</fullName>
    </submittedName>
</protein>
<evidence type="ECO:0000313" key="2">
    <source>
        <dbReference type="EMBL" id="GAA0588540.1"/>
    </source>
</evidence>